<sequence length="1520" mass="174486">MIDKLTNIIIIQIIKEIDSNVDLICLLMTCKKLFYHYVRHVVKFKHLEYKTKMTGTNHYGWALRKFNLKSFVDIIKNTVSDTLTIRDIGEKDYHRDYYYNNQYEAPPNDRLITTTICSHNGEMAIPESTQLLYCYRSVNLLLIHHGPMVVQDVSRQSSLKSLAIKMNELCELCLPTEWPPLTHLVLPPHVHFNQFDRFPLTLKHLTVSLSTLTRIDYHVGVYVNIPLPPFLDSLYIMGFNMPNLIGSLIPIGVKTLKIDDTCDLDTEWSPLPSSITSLDITCSKRFLNIQQVLSSNLVHFTYACTYEPFELKKDKTPLFPIEYPESLKSLNYPKLVGTYFIPHIPTTITSLSLNLCSNPTVISIFDRLRLPAHLMQPLPPNITQLLIHTKSQTKTTIRFDDIINQTNVQELSIVLEMNIEIHLSIRRLDHCNILVIDKPSLNGGIMILQQHQYISGITPIYLHFDNGQVTWKIDNNSDLICLLMTLHDFYLKSFMDIIKNTLSDTLIIRDIYQNYQSNWLVDYQTQPNDRLITTTTCSHNGEMEIPESTETLHLYSSHHIEYYRSEIVKNGVFKVPDNVKNLFIRTEHLKMMDHITIPSDLYSLRFVAHERAQSISVSRFTNLTTLFIQFVELENEETLPTSLTSLTMKLVLYSHSKLFHPLTRLVHLDLYILGLPILDLSRQSCLESLTIGTNEFKGIYIPPPTHSLALTRLKLPPTFSPTNTPIEPTSLFPQSLKYLTVSLETLTDTKLQVSYLPPSLDTLSVFNCLNSIPKILIPNNLKTLEINFARNYLYFPDIWIPPNLVHFKLECNFQNANINLPTIFPASLESLDYSKLGIPYHDLVIPNTISSLSINFISSETISIFDRLTRLYSLPPNIQELKIEVEMSTITKIRLDDIIKRTNVQELTILITFLKSTHHLYFSIRRLDSENVLVVENSTMNGGIISKHQLQSMEKEDTSTDTPIYLCTYQSQNYEKIIKEIDNNVDLICLLMTCKKLFYHYVRHVVKFKHLDYKINFNEPHYSTLFYEYNLKSFVDIIKNSVSDTLILTDPNIVAFNNNENNGKCTWFLDYLFQLGNRQITTTACNYNSEETEIPESTETLYVYQPKVNAKLQRKLVIPSNIKTLDIFLRVAKFEDITFPSSLEKLYFMSSKQSTINMAQPSLFTNLTTLSVYSQRFQGGSCSLPPNLTSLNSSRIIDLSKQVNLESFILVDCNNNQSLGDIHIHLPLSSPFTRLSLPPRFISKQSTNLFPSTLKHLAVSLETLKDLKVNPLPPCLVTLSILACSSSIPIDLIPNSVNTLKINYTSDDLVWSLQSSTITSLDITYSCHIYGRIPFSLPLNLVHFSLGCERDPLGTHPIYLTLYPPEIYPTSLESLDYSRVFGVYDKLVIPTTLSSLSLNLCSKPIASIFDQLKDNQSLPPNIKHLEIEVSSADTRIRLDEIINKTNVQELTLSYENFPLKNHISIRRLDDRNKNVLVIDNITLNGGIIEMIINIDQSNPIYLHLECFHNYQKLCWSNKIS</sequence>
<dbReference type="EMBL" id="GL883009">
    <property type="protein sequence ID" value="EGG22313.1"/>
    <property type="molecule type" value="Genomic_DNA"/>
</dbReference>
<organism evidence="1 2">
    <name type="scientific">Cavenderia fasciculata</name>
    <name type="common">Slime mold</name>
    <name type="synonym">Dictyostelium fasciculatum</name>
    <dbReference type="NCBI Taxonomy" id="261658"/>
    <lineage>
        <taxon>Eukaryota</taxon>
        <taxon>Amoebozoa</taxon>
        <taxon>Evosea</taxon>
        <taxon>Eumycetozoa</taxon>
        <taxon>Dictyostelia</taxon>
        <taxon>Acytosteliales</taxon>
        <taxon>Cavenderiaceae</taxon>
        <taxon>Cavenderia</taxon>
    </lineage>
</organism>
<protein>
    <recommendedName>
        <fullName evidence="3">FNIP repeat-containing protein</fullName>
    </recommendedName>
</protein>
<evidence type="ECO:0000313" key="2">
    <source>
        <dbReference type="Proteomes" id="UP000007797"/>
    </source>
</evidence>
<dbReference type="RefSeq" id="XP_004360164.1">
    <property type="nucleotide sequence ID" value="XM_004360107.1"/>
</dbReference>
<dbReference type="PANTHER" id="PTHR32134">
    <property type="entry name" value="FNIP REPEAT-CONTAINING PROTEIN"/>
    <property type="match status" value="1"/>
</dbReference>
<dbReference type="InterPro" id="IPR051251">
    <property type="entry name" value="STK_FNIP-Repeat"/>
</dbReference>
<accession>F4PPK0</accession>
<evidence type="ECO:0008006" key="3">
    <source>
        <dbReference type="Google" id="ProtNLM"/>
    </source>
</evidence>
<proteinExistence type="predicted"/>
<gene>
    <name evidence="1" type="ORF">DFA_04431</name>
</gene>
<dbReference type="PANTHER" id="PTHR32134:SF180">
    <property type="entry name" value="FNIP REPEAT-CONTAINING PROTEIN"/>
    <property type="match status" value="1"/>
</dbReference>
<evidence type="ECO:0000313" key="1">
    <source>
        <dbReference type="EMBL" id="EGG22313.1"/>
    </source>
</evidence>
<dbReference type="Proteomes" id="UP000007797">
    <property type="component" value="Unassembled WGS sequence"/>
</dbReference>
<name>F4PPK0_CACFS</name>
<keyword evidence="2" id="KW-1185">Reference proteome</keyword>
<reference evidence="2" key="1">
    <citation type="journal article" date="2011" name="Genome Res.">
        <title>Phylogeny-wide analysis of social amoeba genomes highlights ancient origins for complex intercellular communication.</title>
        <authorList>
            <person name="Heidel A.J."/>
            <person name="Lawal H.M."/>
            <person name="Felder M."/>
            <person name="Schilde C."/>
            <person name="Helps N.R."/>
            <person name="Tunggal B."/>
            <person name="Rivero F."/>
            <person name="John U."/>
            <person name="Schleicher M."/>
            <person name="Eichinger L."/>
            <person name="Platzer M."/>
            <person name="Noegel A.A."/>
            <person name="Schaap P."/>
            <person name="Gloeckner G."/>
        </authorList>
    </citation>
    <scope>NUCLEOTIDE SEQUENCE [LARGE SCALE GENOMIC DNA]</scope>
    <source>
        <strain evidence="2">SH3</strain>
    </source>
</reference>
<dbReference type="KEGG" id="dfa:DFA_04431"/>
<dbReference type="GeneID" id="14874260"/>